<evidence type="ECO:0000313" key="2">
    <source>
        <dbReference type="Proteomes" id="UP000254866"/>
    </source>
</evidence>
<dbReference type="AlphaFoldDB" id="A0A370TFS7"/>
<protein>
    <recommendedName>
        <fullName evidence="3">RRM domain-containing protein</fullName>
    </recommendedName>
</protein>
<organism evidence="1 2">
    <name type="scientific">Venustampulla echinocandica</name>
    <dbReference type="NCBI Taxonomy" id="2656787"/>
    <lineage>
        <taxon>Eukaryota</taxon>
        <taxon>Fungi</taxon>
        <taxon>Dikarya</taxon>
        <taxon>Ascomycota</taxon>
        <taxon>Pezizomycotina</taxon>
        <taxon>Leotiomycetes</taxon>
        <taxon>Helotiales</taxon>
        <taxon>Pleuroascaceae</taxon>
        <taxon>Venustampulla</taxon>
    </lineage>
</organism>
<dbReference type="GeneID" id="43600969"/>
<proteinExistence type="predicted"/>
<evidence type="ECO:0000313" key="1">
    <source>
        <dbReference type="EMBL" id="RDL33752.1"/>
    </source>
</evidence>
<sequence>MQSPAAENMALHVYRATNNAEYQRLFDQTRRSKLEIIQKEIKQINENGARSKWLEGKTLQENIEERRKIIDIIDKLIDVGSYPAGGRLNKIFPGLLPDPGPSKYWNFSSDQPLQWSSPLVPGTSRGYTHMPTTTETLTTKAILATDGNVAAVPVETRSVHGFIPTSQTRQASSQSIELYSMPNHGVNTLQNRVRAAPQNVPQTRSPMDSMPFRKFQPSKQLLNKPRQTIPEIIYRAQHAGVGIGATKYRGDLDGYTLENAQTPEHLNCAVFIKGIPPQVTDGEIFATITEGKVFSYFKKPQYGRYTTCAATITFMDRDSAERYMKKCQRPNGMVIGGQRVHVVWSFHPVGPVVCSEMHQSRVLRVKGPEDSIDVAVIEKFLHQYVVFKLVNRCEFINSRGEKTAELAFCSIRGQSRLAMKCLAEEIQVRGWNVTVQYGPDPCDADRHILANASSFPNRSI</sequence>
<comment type="caution">
    <text evidence="1">The sequence shown here is derived from an EMBL/GenBank/DDBJ whole genome shotgun (WGS) entry which is preliminary data.</text>
</comment>
<dbReference type="InterPro" id="IPR012677">
    <property type="entry name" value="Nucleotide-bd_a/b_plait_sf"/>
</dbReference>
<dbReference type="RefSeq" id="XP_031867034.1">
    <property type="nucleotide sequence ID" value="XM_032016743.1"/>
</dbReference>
<dbReference type="EMBL" id="NPIC01000008">
    <property type="protein sequence ID" value="RDL33752.1"/>
    <property type="molecule type" value="Genomic_DNA"/>
</dbReference>
<evidence type="ECO:0008006" key="3">
    <source>
        <dbReference type="Google" id="ProtNLM"/>
    </source>
</evidence>
<keyword evidence="2" id="KW-1185">Reference proteome</keyword>
<dbReference type="SUPFAM" id="SSF54928">
    <property type="entry name" value="RNA-binding domain, RBD"/>
    <property type="match status" value="1"/>
</dbReference>
<name>A0A370TFS7_9HELO</name>
<gene>
    <name evidence="1" type="ORF">BP5553_08120</name>
</gene>
<dbReference type="Gene3D" id="3.30.70.330">
    <property type="match status" value="1"/>
</dbReference>
<accession>A0A370TFS7</accession>
<dbReference type="GO" id="GO:0003676">
    <property type="term" value="F:nucleic acid binding"/>
    <property type="evidence" value="ECO:0007669"/>
    <property type="project" value="InterPro"/>
</dbReference>
<dbReference type="OrthoDB" id="3509233at2759"/>
<dbReference type="STRING" id="2656787.A0A370TFS7"/>
<dbReference type="InterPro" id="IPR035979">
    <property type="entry name" value="RBD_domain_sf"/>
</dbReference>
<dbReference type="Proteomes" id="UP000254866">
    <property type="component" value="Unassembled WGS sequence"/>
</dbReference>
<reference evidence="1 2" key="1">
    <citation type="journal article" date="2018" name="IMA Fungus">
        <title>IMA Genome-F 9: Draft genome sequence of Annulohypoxylon stygium, Aspergillus mulundensis, Berkeleyomyces basicola (syn. Thielaviopsis basicola), Ceratocystis smalleyi, two Cercospora beticola strains, Coleophoma cylindrospora, Fusarium fracticaudum, Phialophora cf. hyalina, and Morchella septimelata.</title>
        <authorList>
            <person name="Wingfield B.D."/>
            <person name="Bills G.F."/>
            <person name="Dong Y."/>
            <person name="Huang W."/>
            <person name="Nel W.J."/>
            <person name="Swalarsk-Parry B.S."/>
            <person name="Vaghefi N."/>
            <person name="Wilken P.M."/>
            <person name="An Z."/>
            <person name="de Beer Z.W."/>
            <person name="De Vos L."/>
            <person name="Chen L."/>
            <person name="Duong T.A."/>
            <person name="Gao Y."/>
            <person name="Hammerbacher A."/>
            <person name="Kikkert J.R."/>
            <person name="Li Y."/>
            <person name="Li H."/>
            <person name="Li K."/>
            <person name="Li Q."/>
            <person name="Liu X."/>
            <person name="Ma X."/>
            <person name="Naidoo K."/>
            <person name="Pethybridge S.J."/>
            <person name="Sun J."/>
            <person name="Steenkamp E.T."/>
            <person name="van der Nest M.A."/>
            <person name="van Wyk S."/>
            <person name="Wingfield M.J."/>
            <person name="Xiong C."/>
            <person name="Yue Q."/>
            <person name="Zhang X."/>
        </authorList>
    </citation>
    <scope>NUCLEOTIDE SEQUENCE [LARGE SCALE GENOMIC DNA]</scope>
    <source>
        <strain evidence="1 2">BP 5553</strain>
    </source>
</reference>